<accession>A0A8S5NLL7</accession>
<name>A0A8S5NLL7_9CAUD</name>
<protein>
    <submittedName>
        <fullName evidence="2">Major head protein</fullName>
    </submittedName>
</protein>
<dbReference type="InterPro" id="IPR025580">
    <property type="entry name" value="Gp46"/>
</dbReference>
<sequence length="183" mass="20649">MAEKELETVENPQEVEASQPEKEEKMVSVAEMQRRLKQMEEKHTLEIADMQTGIQAKIEEAVAKAKMSEEELQELQQKQRDKEFEEAQSTIAALQAQIVQRQMQDIAIKELEAQGVPVNESTLAFVVKGDEEATKLAVSNMANILNLQKREEAKALPPRTSGGEEGRSHRGKDKFDKAKITNF</sequence>
<organism evidence="2">
    <name type="scientific">Siphoviridae sp. ct3Md4</name>
    <dbReference type="NCBI Taxonomy" id="2826282"/>
    <lineage>
        <taxon>Viruses</taxon>
        <taxon>Duplodnaviria</taxon>
        <taxon>Heunggongvirae</taxon>
        <taxon>Uroviricota</taxon>
        <taxon>Caudoviricetes</taxon>
    </lineage>
</organism>
<feature type="region of interest" description="Disordered" evidence="1">
    <location>
        <begin position="1"/>
        <end position="25"/>
    </location>
</feature>
<dbReference type="EMBL" id="BK015187">
    <property type="protein sequence ID" value="DAD94979.1"/>
    <property type="molecule type" value="Genomic_DNA"/>
</dbReference>
<proteinExistence type="predicted"/>
<evidence type="ECO:0000256" key="1">
    <source>
        <dbReference type="SAM" id="MobiDB-lite"/>
    </source>
</evidence>
<feature type="compositionally biased region" description="Basic and acidic residues" evidence="1">
    <location>
        <begin position="162"/>
        <end position="183"/>
    </location>
</feature>
<feature type="region of interest" description="Disordered" evidence="1">
    <location>
        <begin position="149"/>
        <end position="183"/>
    </location>
</feature>
<evidence type="ECO:0000313" key="2">
    <source>
        <dbReference type="EMBL" id="DAD94979.1"/>
    </source>
</evidence>
<dbReference type="Pfam" id="PF14265">
    <property type="entry name" value="DUF4355"/>
    <property type="match status" value="1"/>
</dbReference>
<reference evidence="2" key="1">
    <citation type="journal article" date="2021" name="Proc. Natl. Acad. Sci. U.S.A.">
        <title>A Catalog of Tens of Thousands of Viruses from Human Metagenomes Reveals Hidden Associations with Chronic Diseases.</title>
        <authorList>
            <person name="Tisza M.J."/>
            <person name="Buck C.B."/>
        </authorList>
    </citation>
    <scope>NUCLEOTIDE SEQUENCE</scope>
    <source>
        <strain evidence="2">Ct3Md4</strain>
    </source>
</reference>